<proteinExistence type="inferred from homology"/>
<dbReference type="FunFam" id="3.30.200.20:FF:000173">
    <property type="entry name" value="Probable serine/threonine-protein kinase At1g01540"/>
    <property type="match status" value="1"/>
</dbReference>
<dbReference type="Pfam" id="PF07714">
    <property type="entry name" value="PK_Tyr_Ser-Thr"/>
    <property type="match status" value="1"/>
</dbReference>
<keyword evidence="4" id="KW-0597">Phosphoprotein</keyword>
<evidence type="ECO:0000259" key="18">
    <source>
        <dbReference type="PROSITE" id="PS50011"/>
    </source>
</evidence>
<keyword evidence="10 17" id="KW-1133">Transmembrane helix</keyword>
<dbReference type="PROSITE" id="PS00108">
    <property type="entry name" value="PROTEIN_KINASE_ST"/>
    <property type="match status" value="1"/>
</dbReference>
<dbReference type="Gene3D" id="1.10.510.10">
    <property type="entry name" value="Transferase(Phosphotransferase) domain 1"/>
    <property type="match status" value="1"/>
</dbReference>
<evidence type="ECO:0000256" key="4">
    <source>
        <dbReference type="ARBA" id="ARBA00022553"/>
    </source>
</evidence>
<evidence type="ECO:0000256" key="8">
    <source>
        <dbReference type="ARBA" id="ARBA00022777"/>
    </source>
</evidence>
<keyword evidence="9 14" id="KW-0067">ATP-binding</keyword>
<dbReference type="GO" id="GO:0004674">
    <property type="term" value="F:protein serine/threonine kinase activity"/>
    <property type="evidence" value="ECO:0007669"/>
    <property type="project" value="UniProtKB-KW"/>
</dbReference>
<evidence type="ECO:0000256" key="2">
    <source>
        <dbReference type="ARBA" id="ARBA00012513"/>
    </source>
</evidence>
<evidence type="ECO:0000256" key="14">
    <source>
        <dbReference type="PROSITE-ProRule" id="PRU10141"/>
    </source>
</evidence>
<name>A0A4U6TIX3_SETVI</name>
<reference evidence="19" key="1">
    <citation type="submission" date="2019-03" db="EMBL/GenBank/DDBJ databases">
        <title>WGS assembly of Setaria viridis.</title>
        <authorList>
            <person name="Huang P."/>
            <person name="Jenkins J."/>
            <person name="Grimwood J."/>
            <person name="Barry K."/>
            <person name="Healey A."/>
            <person name="Mamidi S."/>
            <person name="Sreedasyam A."/>
            <person name="Shu S."/>
            <person name="Feldman M."/>
            <person name="Wu J."/>
            <person name="Yu Y."/>
            <person name="Chen C."/>
            <person name="Johnson J."/>
            <person name="Rokhsar D."/>
            <person name="Baxter I."/>
            <person name="Schmutz J."/>
            <person name="Brutnell T."/>
            <person name="Kellogg E."/>
        </authorList>
    </citation>
    <scope>NUCLEOTIDE SEQUENCE [LARGE SCALE GENOMIC DNA]</scope>
</reference>
<dbReference type="PANTHER" id="PTHR47984">
    <property type="entry name" value="OS01G0323000 PROTEIN"/>
    <property type="match status" value="1"/>
</dbReference>
<evidence type="ECO:0000313" key="20">
    <source>
        <dbReference type="Proteomes" id="UP000298652"/>
    </source>
</evidence>
<feature type="compositionally biased region" description="Polar residues" evidence="16">
    <location>
        <begin position="458"/>
        <end position="469"/>
    </location>
</feature>
<dbReference type="CDD" id="cd14066">
    <property type="entry name" value="STKc_IRAK"/>
    <property type="match status" value="1"/>
</dbReference>
<feature type="domain" description="Protein kinase" evidence="18">
    <location>
        <begin position="168"/>
        <end position="447"/>
    </location>
</feature>
<feature type="transmembrane region" description="Helical" evidence="17">
    <location>
        <begin position="37"/>
        <end position="61"/>
    </location>
</feature>
<dbReference type="FunFam" id="1.10.510.10:FF:000035">
    <property type="entry name" value="Putative receptor-like serine/threonine-protein kinase"/>
    <property type="match status" value="1"/>
</dbReference>
<evidence type="ECO:0000256" key="6">
    <source>
        <dbReference type="ARBA" id="ARBA00022692"/>
    </source>
</evidence>
<evidence type="ECO:0000256" key="3">
    <source>
        <dbReference type="ARBA" id="ARBA00022527"/>
    </source>
</evidence>
<evidence type="ECO:0000256" key="12">
    <source>
        <dbReference type="ARBA" id="ARBA00047899"/>
    </source>
</evidence>
<evidence type="ECO:0000256" key="1">
    <source>
        <dbReference type="ARBA" id="ARBA00004167"/>
    </source>
</evidence>
<dbReference type="AlphaFoldDB" id="A0A4U6TIX3"/>
<dbReference type="EC" id="2.7.11.1" evidence="2"/>
<evidence type="ECO:0000256" key="5">
    <source>
        <dbReference type="ARBA" id="ARBA00022679"/>
    </source>
</evidence>
<dbReference type="SMART" id="SM00220">
    <property type="entry name" value="S_TKc"/>
    <property type="match status" value="1"/>
</dbReference>
<dbReference type="SUPFAM" id="SSF56112">
    <property type="entry name" value="Protein kinase-like (PK-like)"/>
    <property type="match status" value="1"/>
</dbReference>
<dbReference type="GO" id="GO:0016020">
    <property type="term" value="C:membrane"/>
    <property type="evidence" value="ECO:0007669"/>
    <property type="project" value="UniProtKB-SubCell"/>
</dbReference>
<feature type="compositionally biased region" description="Low complexity" evidence="16">
    <location>
        <begin position="78"/>
        <end position="92"/>
    </location>
</feature>
<feature type="compositionally biased region" description="Low complexity" evidence="16">
    <location>
        <begin position="1"/>
        <end position="15"/>
    </location>
</feature>
<dbReference type="PROSITE" id="PS50011">
    <property type="entry name" value="PROTEIN_KINASE_DOM"/>
    <property type="match status" value="1"/>
</dbReference>
<keyword evidence="5" id="KW-0808">Transferase</keyword>
<evidence type="ECO:0000256" key="16">
    <source>
        <dbReference type="SAM" id="MobiDB-lite"/>
    </source>
</evidence>
<feature type="region of interest" description="Disordered" evidence="16">
    <location>
        <begin position="447"/>
        <end position="484"/>
    </location>
</feature>
<dbReference type="Gene3D" id="3.30.200.20">
    <property type="entry name" value="Phosphorylase Kinase, domain 1"/>
    <property type="match status" value="1"/>
</dbReference>
<comment type="catalytic activity">
    <reaction evidence="12">
        <text>L-threonyl-[protein] + ATP = O-phospho-L-threonyl-[protein] + ADP + H(+)</text>
        <dbReference type="Rhea" id="RHEA:46608"/>
        <dbReference type="Rhea" id="RHEA-COMP:11060"/>
        <dbReference type="Rhea" id="RHEA-COMP:11605"/>
        <dbReference type="ChEBI" id="CHEBI:15378"/>
        <dbReference type="ChEBI" id="CHEBI:30013"/>
        <dbReference type="ChEBI" id="CHEBI:30616"/>
        <dbReference type="ChEBI" id="CHEBI:61977"/>
        <dbReference type="ChEBI" id="CHEBI:456216"/>
        <dbReference type="EC" id="2.7.11.1"/>
    </reaction>
</comment>
<dbReference type="GO" id="GO:0005524">
    <property type="term" value="F:ATP binding"/>
    <property type="evidence" value="ECO:0007669"/>
    <property type="project" value="UniProtKB-UniRule"/>
</dbReference>
<keyword evidence="7 14" id="KW-0547">Nucleotide-binding</keyword>
<feature type="binding site" evidence="14">
    <location>
        <position position="196"/>
    </location>
    <ligand>
        <name>ATP</name>
        <dbReference type="ChEBI" id="CHEBI:30616"/>
    </ligand>
</feature>
<keyword evidence="20" id="KW-1185">Reference proteome</keyword>
<accession>A0A4U6TIX3</accession>
<evidence type="ECO:0000256" key="10">
    <source>
        <dbReference type="ARBA" id="ARBA00022989"/>
    </source>
</evidence>
<evidence type="ECO:0000256" key="11">
    <source>
        <dbReference type="ARBA" id="ARBA00023136"/>
    </source>
</evidence>
<dbReference type="Gramene" id="TKV97276">
    <property type="protein sequence ID" value="TKV97276"/>
    <property type="gene ID" value="SEVIR_9G483800v2"/>
</dbReference>
<feature type="region of interest" description="Disordered" evidence="16">
    <location>
        <begin position="1"/>
        <end position="22"/>
    </location>
</feature>
<feature type="compositionally biased region" description="Low complexity" evidence="16">
    <location>
        <begin position="101"/>
        <end position="117"/>
    </location>
</feature>
<dbReference type="InterPro" id="IPR011009">
    <property type="entry name" value="Kinase-like_dom_sf"/>
</dbReference>
<dbReference type="InterPro" id="IPR052232">
    <property type="entry name" value="RLK_Ser/Thr-Kinase"/>
</dbReference>
<keyword evidence="6 17" id="KW-0812">Transmembrane</keyword>
<evidence type="ECO:0000313" key="19">
    <source>
        <dbReference type="EMBL" id="TKV97276.1"/>
    </source>
</evidence>
<evidence type="ECO:0000256" key="7">
    <source>
        <dbReference type="ARBA" id="ARBA00022741"/>
    </source>
</evidence>
<dbReference type="InterPro" id="IPR017441">
    <property type="entry name" value="Protein_kinase_ATP_BS"/>
</dbReference>
<dbReference type="InterPro" id="IPR008271">
    <property type="entry name" value="Ser/Thr_kinase_AS"/>
</dbReference>
<feature type="region of interest" description="Disordered" evidence="16">
    <location>
        <begin position="68"/>
        <end position="117"/>
    </location>
</feature>
<organism evidence="19 20">
    <name type="scientific">Setaria viridis</name>
    <name type="common">Green bristlegrass</name>
    <name type="synonym">Setaria italica subsp. viridis</name>
    <dbReference type="NCBI Taxonomy" id="4556"/>
    <lineage>
        <taxon>Eukaryota</taxon>
        <taxon>Viridiplantae</taxon>
        <taxon>Streptophyta</taxon>
        <taxon>Embryophyta</taxon>
        <taxon>Tracheophyta</taxon>
        <taxon>Spermatophyta</taxon>
        <taxon>Magnoliopsida</taxon>
        <taxon>Liliopsida</taxon>
        <taxon>Poales</taxon>
        <taxon>Poaceae</taxon>
        <taxon>PACMAD clade</taxon>
        <taxon>Panicoideae</taxon>
        <taxon>Panicodae</taxon>
        <taxon>Paniceae</taxon>
        <taxon>Cenchrinae</taxon>
        <taxon>Setaria</taxon>
    </lineage>
</organism>
<dbReference type="InterPro" id="IPR001245">
    <property type="entry name" value="Ser-Thr/Tyr_kinase_cat_dom"/>
</dbReference>
<gene>
    <name evidence="19" type="ORF">SEVIR_9G483800v2</name>
</gene>
<keyword evidence="8" id="KW-0418">Kinase</keyword>
<evidence type="ECO:0000256" key="13">
    <source>
        <dbReference type="ARBA" id="ARBA00048679"/>
    </source>
</evidence>
<dbReference type="EMBL" id="CM016560">
    <property type="protein sequence ID" value="TKV97276.1"/>
    <property type="molecule type" value="Genomic_DNA"/>
</dbReference>
<evidence type="ECO:0000256" key="9">
    <source>
        <dbReference type="ARBA" id="ARBA00022840"/>
    </source>
</evidence>
<comment type="similarity">
    <text evidence="15">Belongs to the protein kinase superfamily.</text>
</comment>
<comment type="subcellular location">
    <subcellularLocation>
        <location evidence="1">Membrane</location>
        <topology evidence="1">Single-pass membrane protein</topology>
    </subcellularLocation>
</comment>
<keyword evidence="11 17" id="KW-0472">Membrane</keyword>
<dbReference type="OMA" id="CADSAQR"/>
<evidence type="ECO:0000256" key="17">
    <source>
        <dbReference type="SAM" id="Phobius"/>
    </source>
</evidence>
<sequence>MDAAGPASASAAAADAGGGAPADGGDRNALLGMPVPVAAGAAAALAALIVLAAVAAAVYFARRRGARPPSLSRVEHAPSSTSGSGSSRPASSARKDKAGGADRAAGTGAGASSSDVASSSAAASSLESPVKRKPEAVRVVAGGAAAGVEMGWGRWYELAELEVATGGFCAENVVGEGGYGTVYRGVLAGGEVVAVKDLFDHKGQAEKEFKVEVEAIGKVRHKHLVGLIGYCAEGPKRMLLYEFVENGNLEQWLHGDVGPVSPLTWDIRMKIAIGTAKGIAYLHEGLEPKVVHRDIKSSNILLDKKWNPKVSDFGMAKVLGSGSSYVTTRVMGTFGYVAPEYASTGMLNESSDVYSFGVLLMELVSGRSPVDYNRPAGEVNLVEWFRGMVGGRRVEDLVDPRVAAPPPPRVLNRVLLVCLRCIDADAHKRPRMGQIVHMLEGDEFPFRTEHRSPRASHRTSTGTRPSLLSENVAAADDSDKSMWR</sequence>
<evidence type="ECO:0000256" key="15">
    <source>
        <dbReference type="RuleBase" id="RU000304"/>
    </source>
</evidence>
<keyword evidence="3 15" id="KW-0723">Serine/threonine-protein kinase</keyword>
<dbReference type="PROSITE" id="PS00107">
    <property type="entry name" value="PROTEIN_KINASE_ATP"/>
    <property type="match status" value="1"/>
</dbReference>
<dbReference type="PANTHER" id="PTHR47984:SF31">
    <property type="entry name" value="OS03G0227900 PROTEIN"/>
    <property type="match status" value="1"/>
</dbReference>
<comment type="catalytic activity">
    <reaction evidence="13">
        <text>L-seryl-[protein] + ATP = O-phospho-L-seryl-[protein] + ADP + H(+)</text>
        <dbReference type="Rhea" id="RHEA:17989"/>
        <dbReference type="Rhea" id="RHEA-COMP:9863"/>
        <dbReference type="Rhea" id="RHEA-COMP:11604"/>
        <dbReference type="ChEBI" id="CHEBI:15378"/>
        <dbReference type="ChEBI" id="CHEBI:29999"/>
        <dbReference type="ChEBI" id="CHEBI:30616"/>
        <dbReference type="ChEBI" id="CHEBI:83421"/>
        <dbReference type="ChEBI" id="CHEBI:456216"/>
        <dbReference type="EC" id="2.7.11.1"/>
    </reaction>
</comment>
<protein>
    <recommendedName>
        <fullName evidence="2">non-specific serine/threonine protein kinase</fullName>
        <ecNumber evidence="2">2.7.11.1</ecNumber>
    </recommendedName>
</protein>
<dbReference type="InterPro" id="IPR000719">
    <property type="entry name" value="Prot_kinase_dom"/>
</dbReference>
<dbReference type="Proteomes" id="UP000298652">
    <property type="component" value="Chromosome 9"/>
</dbReference>